<keyword evidence="1" id="KW-0812">Transmembrane</keyword>
<keyword evidence="1" id="KW-1133">Transmembrane helix</keyword>
<protein>
    <recommendedName>
        <fullName evidence="2">YdbS-like PH domain-containing protein</fullName>
    </recommendedName>
</protein>
<feature type="transmembrane region" description="Helical" evidence="1">
    <location>
        <begin position="175"/>
        <end position="199"/>
    </location>
</feature>
<feature type="domain" description="YdbS-like PH" evidence="2">
    <location>
        <begin position="393"/>
        <end position="472"/>
    </location>
</feature>
<feature type="transmembrane region" description="Helical" evidence="1">
    <location>
        <begin position="43"/>
        <end position="63"/>
    </location>
</feature>
<dbReference type="PANTHER" id="PTHR34473">
    <property type="entry name" value="UPF0699 TRANSMEMBRANE PROTEIN YDBS"/>
    <property type="match status" value="1"/>
</dbReference>
<proteinExistence type="predicted"/>
<comment type="caution">
    <text evidence="3">The sequence shown here is derived from an EMBL/GenBank/DDBJ whole genome shotgun (WGS) entry which is preliminary data.</text>
</comment>
<evidence type="ECO:0000259" key="2">
    <source>
        <dbReference type="Pfam" id="PF03703"/>
    </source>
</evidence>
<dbReference type="PIRSF" id="PIRSF026631">
    <property type="entry name" value="UCP026631"/>
    <property type="match status" value="1"/>
</dbReference>
<dbReference type="Pfam" id="PF03703">
    <property type="entry name" value="bPH_2"/>
    <property type="match status" value="3"/>
</dbReference>
<dbReference type="AlphaFoldDB" id="A0A2N5M0R5"/>
<gene>
    <name evidence="3" type="ORF">CUU66_21120</name>
</gene>
<sequence length="475" mass="53344">MMMFKSRRLHPVASITHTLKVLRGIVLPYLIVFVFGENRPDGIASQLLFGLGALCLSFIIGIIRWRSFSYSVQDGEFLIEHSFLIRKKRYIRLNNIHSLDITQGIIQRLFNLVSLKIETAGGNKSKEPEVMLEAITRQEAEEIASLLSKTEQETTGSSDEESREDPVHTLRFRELFIFAGSSGRVGIVFSGAAAVLLQFQEVVPYKQIFRGLESFAAAGLVNIILLLAAALILAYAAATIHIVCKFAHSTVRKKNEDLILTSGLFEKRQLTIPLKKIQAVKISENLLRQPFGYVTVYLYYAGGAAAGKGNARVMLLPLIKAHQAPALLRAFLPGYSVEELRNGLPSRSLHRYALRQLCFSVPLSAGLIYLFSPWGLASLVFIIISTFWAYRGYRDAAWQIKDDCLSLRFRAVSRHTYIIRRSKIQALRIDSSFFQQKRELNSITATVISGTGPARAKVMDLDENDAWTIKKWFAP</sequence>
<feature type="domain" description="YdbS-like PH" evidence="2">
    <location>
        <begin position="65"/>
        <end position="145"/>
    </location>
</feature>
<feature type="transmembrane region" description="Helical" evidence="1">
    <location>
        <begin position="219"/>
        <end position="244"/>
    </location>
</feature>
<dbReference type="Proteomes" id="UP000234748">
    <property type="component" value="Unassembled WGS sequence"/>
</dbReference>
<feature type="transmembrane region" description="Helical" evidence="1">
    <location>
        <begin position="21"/>
        <end position="37"/>
    </location>
</feature>
<dbReference type="PANTHER" id="PTHR34473:SF2">
    <property type="entry name" value="UPF0699 TRANSMEMBRANE PROTEIN YDBT"/>
    <property type="match status" value="1"/>
</dbReference>
<evidence type="ECO:0000313" key="3">
    <source>
        <dbReference type="EMBL" id="PLT27964.1"/>
    </source>
</evidence>
<feature type="domain" description="YdbS-like PH" evidence="2">
    <location>
        <begin position="252"/>
        <end position="322"/>
    </location>
</feature>
<dbReference type="OrthoDB" id="2195155at2"/>
<organism evidence="3 4">
    <name type="scientific">Peribacillus deserti</name>
    <dbReference type="NCBI Taxonomy" id="673318"/>
    <lineage>
        <taxon>Bacteria</taxon>
        <taxon>Bacillati</taxon>
        <taxon>Bacillota</taxon>
        <taxon>Bacilli</taxon>
        <taxon>Bacillales</taxon>
        <taxon>Bacillaceae</taxon>
        <taxon>Peribacillus</taxon>
    </lineage>
</organism>
<dbReference type="InterPro" id="IPR014529">
    <property type="entry name" value="UCP026631"/>
</dbReference>
<evidence type="ECO:0000256" key="1">
    <source>
        <dbReference type="SAM" id="Phobius"/>
    </source>
</evidence>
<keyword evidence="1" id="KW-0472">Membrane</keyword>
<dbReference type="EMBL" id="PGUY01000071">
    <property type="protein sequence ID" value="PLT27964.1"/>
    <property type="molecule type" value="Genomic_DNA"/>
</dbReference>
<keyword evidence="4" id="KW-1185">Reference proteome</keyword>
<reference evidence="3 4" key="1">
    <citation type="submission" date="2017-11" db="EMBL/GenBank/DDBJ databases">
        <title>Comparitive Functional Genomics of Dry Heat Resistant strains isolated from the Viking Spacecraft.</title>
        <authorList>
            <person name="Seuylemezian A."/>
            <person name="Cooper K."/>
            <person name="Vaishampayan P."/>
        </authorList>
    </citation>
    <scope>NUCLEOTIDE SEQUENCE [LARGE SCALE GENOMIC DNA]</scope>
    <source>
        <strain evidence="3 4">V1-29</strain>
    </source>
</reference>
<accession>A0A2N5M0R5</accession>
<name>A0A2N5M0R5_9BACI</name>
<evidence type="ECO:0000313" key="4">
    <source>
        <dbReference type="Proteomes" id="UP000234748"/>
    </source>
</evidence>
<feature type="transmembrane region" description="Helical" evidence="1">
    <location>
        <begin position="376"/>
        <end position="393"/>
    </location>
</feature>
<dbReference type="InterPro" id="IPR005182">
    <property type="entry name" value="YdbS-like_PH"/>
</dbReference>